<dbReference type="AlphaFoldDB" id="A0A7D7YE96"/>
<gene>
    <name evidence="1" type="ORF">H3143_02540</name>
</gene>
<organism evidence="1 2">
    <name type="scientific">Mycoplasma tullyi</name>
    <dbReference type="NCBI Taxonomy" id="1612150"/>
    <lineage>
        <taxon>Bacteria</taxon>
        <taxon>Bacillati</taxon>
        <taxon>Mycoplasmatota</taxon>
        <taxon>Mollicutes</taxon>
        <taxon>Mycoplasmataceae</taxon>
        <taxon>Mycoplasma</taxon>
    </lineage>
</organism>
<dbReference type="KEGG" id="mtuy:H3143_02540"/>
<name>A0A7D7YE96_9MOLU</name>
<keyword evidence="2" id="KW-1185">Reference proteome</keyword>
<evidence type="ECO:0000313" key="2">
    <source>
        <dbReference type="Proteomes" id="UP000514704"/>
    </source>
</evidence>
<dbReference type="EMBL" id="CP059674">
    <property type="protein sequence ID" value="QMT98358.1"/>
    <property type="molecule type" value="Genomic_DNA"/>
</dbReference>
<protein>
    <submittedName>
        <fullName evidence="1">Uncharacterized protein</fullName>
    </submittedName>
</protein>
<sequence length="110" mass="12946">MMVNMSQEQTNIKNILYNKFGSIKITDKAFRSFIKNKIDTCLENNKVIELIKVDLYHFYDDTNAQINIYVKYLKKKYDNNLIKKLSKQITDAINVELGLVITSVNFIQQF</sequence>
<evidence type="ECO:0000313" key="1">
    <source>
        <dbReference type="EMBL" id="QMT98358.1"/>
    </source>
</evidence>
<reference evidence="1 2" key="1">
    <citation type="journal article" date="2017" name="Int. J. Syst. Evol. Microbiol.">
        <title>Mycoplasma tullyi sp. nov., isolated from penguins of the genus Spheniscus.</title>
        <authorList>
            <person name="Yavari C.A."/>
            <person name="Ramirez A.S."/>
            <person name="Nicholas R.A.J."/>
            <person name="Radford A.D."/>
            <person name="Darby A.C."/>
            <person name="Bradbury J.M."/>
        </authorList>
    </citation>
    <scope>NUCLEOTIDE SEQUENCE [LARGE SCALE GENOMIC DNA]</scope>
    <source>
        <strain evidence="1 2">56A97T</strain>
    </source>
</reference>
<proteinExistence type="predicted"/>
<accession>A0A7D7YE96</accession>
<dbReference type="Proteomes" id="UP000514704">
    <property type="component" value="Chromosome"/>
</dbReference>